<protein>
    <submittedName>
        <fullName evidence="1">Uncharacterized protein</fullName>
    </submittedName>
</protein>
<sequence>MLQTDYKIKFVRARFPMLGTTMLWEPQPAVSKEQQFSQRYAVPALNRRNITTILPDRDLDLKYSSLCLDA</sequence>
<gene>
    <name evidence="1" type="ORF">NIES267_75060</name>
</gene>
<accession>A0A1Z4M389</accession>
<geneLocation type="plasmid" evidence="2">
    <name>Plasmid4 dna</name>
</geneLocation>
<proteinExistence type="predicted"/>
<reference evidence="1 2" key="1">
    <citation type="submission" date="2017-06" db="EMBL/GenBank/DDBJ databases">
        <title>Genome sequencing of cyanobaciteial culture collection at National Institute for Environmental Studies (NIES).</title>
        <authorList>
            <person name="Hirose Y."/>
            <person name="Shimura Y."/>
            <person name="Fujisawa T."/>
            <person name="Nakamura Y."/>
            <person name="Kawachi M."/>
        </authorList>
    </citation>
    <scope>NUCLEOTIDE SEQUENCE [LARGE SCALE GENOMIC DNA]</scope>
    <source>
        <strain evidence="1 2">NIES-267</strain>
        <plasmid evidence="2">Plasmid4 dna</plasmid>
    </source>
</reference>
<name>A0A1Z4M389_9CYAN</name>
<organism evidence="1 2">
    <name type="scientific">Calothrix parasitica NIES-267</name>
    <dbReference type="NCBI Taxonomy" id="1973488"/>
    <lineage>
        <taxon>Bacteria</taxon>
        <taxon>Bacillati</taxon>
        <taxon>Cyanobacteriota</taxon>
        <taxon>Cyanophyceae</taxon>
        <taxon>Nostocales</taxon>
        <taxon>Calotrichaceae</taxon>
        <taxon>Calothrix</taxon>
    </lineage>
</organism>
<keyword evidence="1" id="KW-0614">Plasmid</keyword>
<dbReference type="AlphaFoldDB" id="A0A1Z4M389"/>
<evidence type="ECO:0000313" key="1">
    <source>
        <dbReference type="EMBL" id="BAY87964.1"/>
    </source>
</evidence>
<dbReference type="EMBL" id="AP018231">
    <property type="protein sequence ID" value="BAY87964.1"/>
    <property type="molecule type" value="Genomic_DNA"/>
</dbReference>
<evidence type="ECO:0000313" key="2">
    <source>
        <dbReference type="Proteomes" id="UP000218418"/>
    </source>
</evidence>
<keyword evidence="2" id="KW-1185">Reference proteome</keyword>
<dbReference type="Proteomes" id="UP000218418">
    <property type="component" value="Plasmid plasmid4"/>
</dbReference>